<keyword evidence="5" id="KW-1185">Reference proteome</keyword>
<dbReference type="Proteomes" id="UP001204772">
    <property type="component" value="Unassembled WGS sequence"/>
</dbReference>
<sequence length="348" mass="39935">MSSALPKVVVLPDAGTENPFQYELVRYLRKHGMTVTVGKKYTLGSTFQALKAHHPEVLYYDWVHSFIIGKSLLWSWIKSLVFMAEILWAKSIQGVRIVHTLHNLQNHAGVWLSLEKHVYGFFLRRCDSIRVYSETTKQQAIRRFGLKPEVVLVIQDLPYHAYYPNDSTKSESREKLGVDRAAFVFLFFGEIKPYKGLHQLLKAYSALGSLNTCLVIAGKSYDADYWESLLAESKNIPTIQWHHRFIEDADVQYFFNAADVVVLPFVRIDHSGSVDLAMSFGKPIITLRTEGTLRLLSHQQELLFDNTLYPLIECLKIAQEMNLLAIGKKNFEIADTTNYQDIVRIFEA</sequence>
<evidence type="ECO:0000313" key="5">
    <source>
        <dbReference type="Proteomes" id="UP001204772"/>
    </source>
</evidence>
<reference evidence="4 5" key="1">
    <citation type="submission" date="2022-06" db="EMBL/GenBank/DDBJ databases">
        <title>Runella sp. S5 genome sequencing.</title>
        <authorList>
            <person name="Park S."/>
        </authorList>
    </citation>
    <scope>NUCLEOTIDE SEQUENCE [LARGE SCALE GENOMIC DNA]</scope>
    <source>
        <strain evidence="4 5">S5</strain>
    </source>
</reference>
<organism evidence="4 5">
    <name type="scientific">Runella salmonicolor</name>
    <dbReference type="NCBI Taxonomy" id="2950278"/>
    <lineage>
        <taxon>Bacteria</taxon>
        <taxon>Pseudomonadati</taxon>
        <taxon>Bacteroidota</taxon>
        <taxon>Cytophagia</taxon>
        <taxon>Cytophagales</taxon>
        <taxon>Spirosomataceae</taxon>
        <taxon>Runella</taxon>
    </lineage>
</organism>
<protein>
    <submittedName>
        <fullName evidence="4">Glycosyltransferase</fullName>
    </submittedName>
</protein>
<feature type="domain" description="Glycosyltransferase subfamily 4-like N-terminal" evidence="3">
    <location>
        <begin position="22"/>
        <end position="154"/>
    </location>
</feature>
<accession>A0ABT1FV13</accession>
<evidence type="ECO:0000313" key="4">
    <source>
        <dbReference type="EMBL" id="MCP1384332.1"/>
    </source>
</evidence>
<dbReference type="Pfam" id="PF13439">
    <property type="entry name" value="Glyco_transf_4"/>
    <property type="match status" value="1"/>
</dbReference>
<evidence type="ECO:0000259" key="3">
    <source>
        <dbReference type="Pfam" id="PF13439"/>
    </source>
</evidence>
<dbReference type="Gene3D" id="3.40.50.2000">
    <property type="entry name" value="Glycogen Phosphorylase B"/>
    <property type="match status" value="2"/>
</dbReference>
<dbReference type="RefSeq" id="WP_253529767.1">
    <property type="nucleotide sequence ID" value="NZ_JAMZEL010000007.1"/>
</dbReference>
<name>A0ABT1FV13_9BACT</name>
<dbReference type="SUPFAM" id="SSF53756">
    <property type="entry name" value="UDP-Glycosyltransferase/glycogen phosphorylase"/>
    <property type="match status" value="1"/>
</dbReference>
<gene>
    <name evidence="4" type="ORF">NCI00_17950</name>
</gene>
<comment type="caution">
    <text evidence="4">The sequence shown here is derived from an EMBL/GenBank/DDBJ whole genome shotgun (WGS) entry which is preliminary data.</text>
</comment>
<keyword evidence="1" id="KW-0808">Transferase</keyword>
<dbReference type="Pfam" id="PF00534">
    <property type="entry name" value="Glycos_transf_1"/>
    <property type="match status" value="1"/>
</dbReference>
<dbReference type="InterPro" id="IPR001296">
    <property type="entry name" value="Glyco_trans_1"/>
</dbReference>
<dbReference type="PANTHER" id="PTHR46401:SF2">
    <property type="entry name" value="GLYCOSYLTRANSFERASE WBBK-RELATED"/>
    <property type="match status" value="1"/>
</dbReference>
<dbReference type="EMBL" id="JAMZEL010000007">
    <property type="protein sequence ID" value="MCP1384332.1"/>
    <property type="molecule type" value="Genomic_DNA"/>
</dbReference>
<dbReference type="InterPro" id="IPR028098">
    <property type="entry name" value="Glyco_trans_4-like_N"/>
</dbReference>
<evidence type="ECO:0000256" key="1">
    <source>
        <dbReference type="ARBA" id="ARBA00022679"/>
    </source>
</evidence>
<feature type="domain" description="Glycosyl transferase family 1" evidence="2">
    <location>
        <begin position="169"/>
        <end position="304"/>
    </location>
</feature>
<evidence type="ECO:0000259" key="2">
    <source>
        <dbReference type="Pfam" id="PF00534"/>
    </source>
</evidence>
<proteinExistence type="predicted"/>
<dbReference type="PANTHER" id="PTHR46401">
    <property type="entry name" value="GLYCOSYLTRANSFERASE WBBK-RELATED"/>
    <property type="match status" value="1"/>
</dbReference>